<organism evidence="1 2">
    <name type="scientific">Aulographum hederae CBS 113979</name>
    <dbReference type="NCBI Taxonomy" id="1176131"/>
    <lineage>
        <taxon>Eukaryota</taxon>
        <taxon>Fungi</taxon>
        <taxon>Dikarya</taxon>
        <taxon>Ascomycota</taxon>
        <taxon>Pezizomycotina</taxon>
        <taxon>Dothideomycetes</taxon>
        <taxon>Pleosporomycetidae</taxon>
        <taxon>Aulographales</taxon>
        <taxon>Aulographaceae</taxon>
    </lineage>
</organism>
<name>A0A6G1GLZ7_9PEZI</name>
<dbReference type="EMBL" id="ML977190">
    <property type="protein sequence ID" value="KAF1981951.1"/>
    <property type="molecule type" value="Genomic_DNA"/>
</dbReference>
<dbReference type="AlphaFoldDB" id="A0A6G1GLZ7"/>
<keyword evidence="2" id="KW-1185">Reference proteome</keyword>
<accession>A0A6G1GLZ7</accession>
<evidence type="ECO:0000313" key="1">
    <source>
        <dbReference type="EMBL" id="KAF1981951.1"/>
    </source>
</evidence>
<gene>
    <name evidence="1" type="ORF">K402DRAFT_397989</name>
</gene>
<proteinExistence type="predicted"/>
<evidence type="ECO:0000313" key="2">
    <source>
        <dbReference type="Proteomes" id="UP000800041"/>
    </source>
</evidence>
<sequence>MGRKAEISISSREAAPAISTTTTKIINNNEITEIYHEIHHQNRPHSILNRSLLIDYRQARAARDSSKRSVTGVTRLGLPYHWQANHLTRGWIPDLRAELRRDPRIPREHQIRFCFCFLSSSRNVLLIELTLSSRNRI</sequence>
<protein>
    <submittedName>
        <fullName evidence="1">Uncharacterized protein</fullName>
    </submittedName>
</protein>
<dbReference type="Proteomes" id="UP000800041">
    <property type="component" value="Unassembled WGS sequence"/>
</dbReference>
<reference evidence="1" key="1">
    <citation type="journal article" date="2020" name="Stud. Mycol.">
        <title>101 Dothideomycetes genomes: a test case for predicting lifestyles and emergence of pathogens.</title>
        <authorList>
            <person name="Haridas S."/>
            <person name="Albert R."/>
            <person name="Binder M."/>
            <person name="Bloem J."/>
            <person name="Labutti K."/>
            <person name="Salamov A."/>
            <person name="Andreopoulos B."/>
            <person name="Baker S."/>
            <person name="Barry K."/>
            <person name="Bills G."/>
            <person name="Bluhm B."/>
            <person name="Cannon C."/>
            <person name="Castanera R."/>
            <person name="Culley D."/>
            <person name="Daum C."/>
            <person name="Ezra D."/>
            <person name="Gonzalez J."/>
            <person name="Henrissat B."/>
            <person name="Kuo A."/>
            <person name="Liang C."/>
            <person name="Lipzen A."/>
            <person name="Lutzoni F."/>
            <person name="Magnuson J."/>
            <person name="Mondo S."/>
            <person name="Nolan M."/>
            <person name="Ohm R."/>
            <person name="Pangilinan J."/>
            <person name="Park H.-J."/>
            <person name="Ramirez L."/>
            <person name="Alfaro M."/>
            <person name="Sun H."/>
            <person name="Tritt A."/>
            <person name="Yoshinaga Y."/>
            <person name="Zwiers L.-H."/>
            <person name="Turgeon B."/>
            <person name="Goodwin S."/>
            <person name="Spatafora J."/>
            <person name="Crous P."/>
            <person name="Grigoriev I."/>
        </authorList>
    </citation>
    <scope>NUCLEOTIDE SEQUENCE</scope>
    <source>
        <strain evidence="1">CBS 113979</strain>
    </source>
</reference>
<feature type="non-terminal residue" evidence="1">
    <location>
        <position position="137"/>
    </location>
</feature>